<dbReference type="EMBL" id="JBHUIM010000001">
    <property type="protein sequence ID" value="MFD2244615.1"/>
    <property type="molecule type" value="Genomic_DNA"/>
</dbReference>
<dbReference type="Pfam" id="PF10677">
    <property type="entry name" value="DUF2490"/>
    <property type="match status" value="1"/>
</dbReference>
<sequence>MAQSGKQVTYQRIGWVRYSNRLQLSERVAFVAEVDNRVFLSEFREQTFSLRSAVRYTFHPQIDATLGFTYAQQYPQNPESDLVVPELRPQQDITLKQEIGKVKLNHQYRLEERFIRKTIEDELASGYRFNFRFRYRLQGEVPLWHGETQEVKLVVSDEVMLNAGKSIEYNTFDQNRLYGGVQWEVSPALALELGYMKWHQQRPSGSNYFNRDVARLSVSHKLQLY</sequence>
<proteinExistence type="predicted"/>
<evidence type="ECO:0000313" key="1">
    <source>
        <dbReference type="EMBL" id="MFD2244615.1"/>
    </source>
</evidence>
<gene>
    <name evidence="1" type="ORF">ACFSKP_00010</name>
</gene>
<reference evidence="2" key="1">
    <citation type="journal article" date="2019" name="Int. J. Syst. Evol. Microbiol.">
        <title>The Global Catalogue of Microorganisms (GCM) 10K type strain sequencing project: providing services to taxonomists for standard genome sequencing and annotation.</title>
        <authorList>
            <consortium name="The Broad Institute Genomics Platform"/>
            <consortium name="The Broad Institute Genome Sequencing Center for Infectious Disease"/>
            <person name="Wu L."/>
            <person name="Ma J."/>
        </authorList>
    </citation>
    <scope>NUCLEOTIDE SEQUENCE [LARGE SCALE GENOMIC DNA]</scope>
    <source>
        <strain evidence="2">CGMCC 4.1782</strain>
    </source>
</reference>
<evidence type="ECO:0000313" key="2">
    <source>
        <dbReference type="Proteomes" id="UP001597374"/>
    </source>
</evidence>
<keyword evidence="2" id="KW-1185">Reference proteome</keyword>
<organism evidence="1 2">
    <name type="scientific">Pontibacter ruber</name>
    <dbReference type="NCBI Taxonomy" id="1343895"/>
    <lineage>
        <taxon>Bacteria</taxon>
        <taxon>Pseudomonadati</taxon>
        <taxon>Bacteroidota</taxon>
        <taxon>Cytophagia</taxon>
        <taxon>Cytophagales</taxon>
        <taxon>Hymenobacteraceae</taxon>
        <taxon>Pontibacter</taxon>
    </lineage>
</organism>
<dbReference type="InterPro" id="IPR019619">
    <property type="entry name" value="DUF2490"/>
</dbReference>
<name>A0ABW5CUH0_9BACT</name>
<comment type="caution">
    <text evidence="1">The sequence shown here is derived from an EMBL/GenBank/DDBJ whole genome shotgun (WGS) entry which is preliminary data.</text>
</comment>
<dbReference type="RefSeq" id="WP_250430033.1">
    <property type="nucleotide sequence ID" value="NZ_JALPRR010000002.1"/>
</dbReference>
<protein>
    <submittedName>
        <fullName evidence="1">DUF2490 domain-containing protein</fullName>
    </submittedName>
</protein>
<dbReference type="Proteomes" id="UP001597374">
    <property type="component" value="Unassembled WGS sequence"/>
</dbReference>
<accession>A0ABW5CUH0</accession>